<evidence type="ECO:0000313" key="2">
    <source>
        <dbReference type="EMBL" id="OGK22594.1"/>
    </source>
</evidence>
<comment type="caution">
    <text evidence="2">The sequence shown here is derived from an EMBL/GenBank/DDBJ whole genome shotgun (WGS) entry which is preliminary data.</text>
</comment>
<accession>A0A1F7GUZ0</accession>
<evidence type="ECO:0008006" key="4">
    <source>
        <dbReference type="Google" id="ProtNLM"/>
    </source>
</evidence>
<keyword evidence="1" id="KW-0472">Membrane</keyword>
<dbReference type="AlphaFoldDB" id="A0A1F7GUZ0"/>
<evidence type="ECO:0000256" key="1">
    <source>
        <dbReference type="SAM" id="Phobius"/>
    </source>
</evidence>
<dbReference type="Proteomes" id="UP000177159">
    <property type="component" value="Unassembled WGS sequence"/>
</dbReference>
<keyword evidence="1" id="KW-0812">Transmembrane</keyword>
<gene>
    <name evidence="2" type="ORF">A3C24_04675</name>
</gene>
<reference evidence="2 3" key="1">
    <citation type="journal article" date="2016" name="Nat. Commun.">
        <title>Thousands of microbial genomes shed light on interconnected biogeochemical processes in an aquifer system.</title>
        <authorList>
            <person name="Anantharaman K."/>
            <person name="Brown C.T."/>
            <person name="Hug L.A."/>
            <person name="Sharon I."/>
            <person name="Castelle C.J."/>
            <person name="Probst A.J."/>
            <person name="Thomas B.C."/>
            <person name="Singh A."/>
            <person name="Wilkins M.J."/>
            <person name="Karaoz U."/>
            <person name="Brodie E.L."/>
            <person name="Williams K.H."/>
            <person name="Hubbard S.S."/>
            <person name="Banfield J.F."/>
        </authorList>
    </citation>
    <scope>NUCLEOTIDE SEQUENCE [LARGE SCALE GENOMIC DNA]</scope>
</reference>
<sequence>MEQDSTPLVQEHSPKKTVRIYKVALFTGLLFVVIVLGVFLLLNRKTSSKNQSPSITPSQTPKITEVISTPTMQLNVLDAQNRLLFIRDPDPQAYNDYQAWVLYPDGREEQIELPTFSQAFKYPHSAQVFFITPNDNSKLFVKNIITNTIKEYTLIKHPEPNTHSNTDIQNVKNISPDGSYIVFSTYFTVDCPPITFPPDFEGGYGPCEPSPAPDFTSGYYFHHMQTQKNIYLADFIYGIKWDLDKKILYYVDNTYQKTGLNTISLATGEIKQIDAAKYFGYSAYPLSTSNILIKTEGSTGDTPGTTSFSRVVISNLDTDEEMILDEGKWADIQPFIAISPDEKYFMYERTAHIDGFQYGSLNLVSLTDKSVRQITPSSNAVSYDARGVWTNNDTFVTLVYTMPDGINANNYLVSINIQTGEIKKLTPENVLSF</sequence>
<organism evidence="2 3">
    <name type="scientific">Candidatus Roizmanbacteria bacterium RIFCSPHIGHO2_02_FULL_37_24</name>
    <dbReference type="NCBI Taxonomy" id="1802037"/>
    <lineage>
        <taxon>Bacteria</taxon>
        <taxon>Candidatus Roizmaniibacteriota</taxon>
    </lineage>
</organism>
<dbReference type="SUPFAM" id="SSF69304">
    <property type="entry name" value="Tricorn protease N-terminal domain"/>
    <property type="match status" value="1"/>
</dbReference>
<keyword evidence="1" id="KW-1133">Transmembrane helix</keyword>
<feature type="transmembrane region" description="Helical" evidence="1">
    <location>
        <begin position="20"/>
        <end position="42"/>
    </location>
</feature>
<evidence type="ECO:0000313" key="3">
    <source>
        <dbReference type="Proteomes" id="UP000177159"/>
    </source>
</evidence>
<dbReference type="EMBL" id="MFZM01000040">
    <property type="protein sequence ID" value="OGK22594.1"/>
    <property type="molecule type" value="Genomic_DNA"/>
</dbReference>
<name>A0A1F7GUZ0_9BACT</name>
<protein>
    <recommendedName>
        <fullName evidence="4">Dipeptidylpeptidase IV N-terminal domain-containing protein</fullName>
    </recommendedName>
</protein>
<proteinExistence type="predicted"/>